<evidence type="ECO:0008006" key="4">
    <source>
        <dbReference type="Google" id="ProtNLM"/>
    </source>
</evidence>
<feature type="coiled-coil region" evidence="1">
    <location>
        <begin position="3"/>
        <end position="48"/>
    </location>
</feature>
<feature type="non-terminal residue" evidence="2">
    <location>
        <position position="54"/>
    </location>
</feature>
<keyword evidence="1" id="KW-0175">Coiled coil</keyword>
<evidence type="ECO:0000313" key="2">
    <source>
        <dbReference type="EMBL" id="KAL0179177.1"/>
    </source>
</evidence>
<feature type="non-terminal residue" evidence="2">
    <location>
        <position position="1"/>
    </location>
</feature>
<gene>
    <name evidence="2" type="ORF">M9458_024619</name>
</gene>
<evidence type="ECO:0000313" key="3">
    <source>
        <dbReference type="Proteomes" id="UP001529510"/>
    </source>
</evidence>
<proteinExistence type="predicted"/>
<reference evidence="2 3" key="1">
    <citation type="submission" date="2024-05" db="EMBL/GenBank/DDBJ databases">
        <title>Genome sequencing and assembly of Indian major carp, Cirrhinus mrigala (Hamilton, 1822).</title>
        <authorList>
            <person name="Mohindra V."/>
            <person name="Chowdhury L.M."/>
            <person name="Lal K."/>
            <person name="Jena J.K."/>
        </authorList>
    </citation>
    <scope>NUCLEOTIDE SEQUENCE [LARGE SCALE GENOMIC DNA]</scope>
    <source>
        <strain evidence="2">CM1030</strain>
        <tissue evidence="2">Blood</tissue>
    </source>
</reference>
<organism evidence="2 3">
    <name type="scientific">Cirrhinus mrigala</name>
    <name type="common">Mrigala</name>
    <dbReference type="NCBI Taxonomy" id="683832"/>
    <lineage>
        <taxon>Eukaryota</taxon>
        <taxon>Metazoa</taxon>
        <taxon>Chordata</taxon>
        <taxon>Craniata</taxon>
        <taxon>Vertebrata</taxon>
        <taxon>Euteleostomi</taxon>
        <taxon>Actinopterygii</taxon>
        <taxon>Neopterygii</taxon>
        <taxon>Teleostei</taxon>
        <taxon>Ostariophysi</taxon>
        <taxon>Cypriniformes</taxon>
        <taxon>Cyprinidae</taxon>
        <taxon>Labeoninae</taxon>
        <taxon>Labeonini</taxon>
        <taxon>Cirrhinus</taxon>
    </lineage>
</organism>
<evidence type="ECO:0000256" key="1">
    <source>
        <dbReference type="SAM" id="Coils"/>
    </source>
</evidence>
<accession>A0ABD0PYW6</accession>
<sequence length="54" mass="6580">EKYEAELRDLERSERTALQKQQEIREKHSEVEAELLRLQSILRQREQEISDLTQ</sequence>
<dbReference type="EMBL" id="JAMKFB020000012">
    <property type="protein sequence ID" value="KAL0179177.1"/>
    <property type="molecule type" value="Genomic_DNA"/>
</dbReference>
<protein>
    <recommendedName>
        <fullName evidence="4">Lamin</fullName>
    </recommendedName>
</protein>
<comment type="caution">
    <text evidence="2">The sequence shown here is derived from an EMBL/GenBank/DDBJ whole genome shotgun (WGS) entry which is preliminary data.</text>
</comment>
<name>A0ABD0PYW6_CIRMR</name>
<dbReference type="Proteomes" id="UP001529510">
    <property type="component" value="Unassembled WGS sequence"/>
</dbReference>
<keyword evidence="3" id="KW-1185">Reference proteome</keyword>
<dbReference type="AlphaFoldDB" id="A0ABD0PYW6"/>